<dbReference type="CDD" id="cd00086">
    <property type="entry name" value="homeodomain"/>
    <property type="match status" value="1"/>
</dbReference>
<dbReference type="GO" id="GO:0000977">
    <property type="term" value="F:RNA polymerase II transcription regulatory region sequence-specific DNA binding"/>
    <property type="evidence" value="ECO:0007669"/>
    <property type="project" value="TreeGrafter"/>
</dbReference>
<feature type="domain" description="OAR" evidence="9">
    <location>
        <begin position="556"/>
        <end position="569"/>
    </location>
</feature>
<evidence type="ECO:0000259" key="8">
    <source>
        <dbReference type="PROSITE" id="PS50071"/>
    </source>
</evidence>
<dbReference type="Gene3D" id="1.10.10.60">
    <property type="entry name" value="Homeodomain-like"/>
    <property type="match status" value="1"/>
</dbReference>
<evidence type="ECO:0000256" key="1">
    <source>
        <dbReference type="ARBA" id="ARBA00004123"/>
    </source>
</evidence>
<dbReference type="PROSITE" id="PS00027">
    <property type="entry name" value="HOMEOBOX_1"/>
    <property type="match status" value="1"/>
</dbReference>
<sequence length="574" mass="63384">MENQFSALLSSTDIGFLDGSDVNSDLYFPPAASHMHDLPPQRSRSSLLTALIFPRPPAEGRSSYLINGLLSGQQMSPSTHSAHLAPSLRCHEPPCMSSQHGEHRGQGQGQQHSVLHEHHLHHHTTPVDSYNSYPSTSSGYLGLHRGVAVGGMGSRLDDADDCVDDEYDRPADCGGARDDSRGVDGDIAGRDSDFGNNSSSNKHGKDFTNRDRVDVVSRTAGTGKEHDVPFREEGYGSHLFMDYYYPKQEHLRRQRSPPQPSDQSMPSSSISPPPPSLMYSLSRRGDATDNMREREGLGCQDKLDNDAKLNDTPPRRKQRRYRTTFNSSQLDELERAFQRTHYPDVFFREELALKIGLTEARVQVWFQNRRAKWRKQQREDHKGVPSHEAAYHVLPASQGKMPTQLSPSASQASNKIPAFSSMGVPGFYFHGNLNVDWPSSLNKTMSQPSIASLFSGKGDSRFHDDSIGGNDAYTSLSREAGHLRNADPHILNPHNLQHGCHANLPPIPSTPVGAINDPNGAHVDNNGGHILPQQQVAHAQCPVAQETLCSDDPRATSIVALRLKAQEHHQAIKT</sequence>
<keyword evidence="2 5" id="KW-0238">DNA-binding</keyword>
<dbReference type="InterPro" id="IPR009057">
    <property type="entry name" value="Homeodomain-like_sf"/>
</dbReference>
<dbReference type="SUPFAM" id="SSF46689">
    <property type="entry name" value="Homeodomain-like"/>
    <property type="match status" value="1"/>
</dbReference>
<evidence type="ECO:0000256" key="3">
    <source>
        <dbReference type="ARBA" id="ARBA00023155"/>
    </source>
</evidence>
<keyword evidence="3 5" id="KW-0371">Homeobox</keyword>
<comment type="caution">
    <text evidence="10">The sequence shown here is derived from an EMBL/GenBank/DDBJ whole genome shotgun (WGS) entry which is preliminary data.</text>
</comment>
<evidence type="ECO:0000313" key="10">
    <source>
        <dbReference type="EMBL" id="RUS81393.1"/>
    </source>
</evidence>
<comment type="subcellular location">
    <subcellularLocation>
        <location evidence="1 5 6">Nucleus</location>
    </subcellularLocation>
</comment>
<evidence type="ECO:0000256" key="6">
    <source>
        <dbReference type="RuleBase" id="RU000682"/>
    </source>
</evidence>
<evidence type="ECO:0000256" key="4">
    <source>
        <dbReference type="ARBA" id="ARBA00023242"/>
    </source>
</evidence>
<gene>
    <name evidence="10" type="ORF">EGW08_010831</name>
</gene>
<reference evidence="10 11" key="1">
    <citation type="submission" date="2019-01" db="EMBL/GenBank/DDBJ databases">
        <title>A draft genome assembly of the solar-powered sea slug Elysia chlorotica.</title>
        <authorList>
            <person name="Cai H."/>
            <person name="Li Q."/>
            <person name="Fang X."/>
            <person name="Li J."/>
            <person name="Curtis N.E."/>
            <person name="Altenburger A."/>
            <person name="Shibata T."/>
            <person name="Feng M."/>
            <person name="Maeda T."/>
            <person name="Schwartz J.A."/>
            <person name="Shigenobu S."/>
            <person name="Lundholm N."/>
            <person name="Nishiyama T."/>
            <person name="Yang H."/>
            <person name="Hasebe M."/>
            <person name="Li S."/>
            <person name="Pierce S.K."/>
            <person name="Wang J."/>
        </authorList>
    </citation>
    <scope>NUCLEOTIDE SEQUENCE [LARGE SCALE GENOMIC DNA]</scope>
    <source>
        <strain evidence="10">EC2010</strain>
        <tissue evidence="10">Whole organism of an adult</tissue>
    </source>
</reference>
<dbReference type="FunFam" id="1.10.10.60:FF:000291">
    <property type="entry name" value="ALX homeobox protein 1"/>
    <property type="match status" value="1"/>
</dbReference>
<dbReference type="PROSITE" id="PS50071">
    <property type="entry name" value="HOMEOBOX_2"/>
    <property type="match status" value="1"/>
</dbReference>
<dbReference type="Pfam" id="PF03826">
    <property type="entry name" value="OAR"/>
    <property type="match status" value="1"/>
</dbReference>
<feature type="compositionally biased region" description="Low complexity" evidence="7">
    <location>
        <begin position="261"/>
        <end position="270"/>
    </location>
</feature>
<dbReference type="SMART" id="SM00389">
    <property type="entry name" value="HOX"/>
    <property type="match status" value="1"/>
</dbReference>
<dbReference type="InterPro" id="IPR000047">
    <property type="entry name" value="HTH_motif"/>
</dbReference>
<dbReference type="AlphaFoldDB" id="A0A433TIL1"/>
<feature type="compositionally biased region" description="Basic and acidic residues" evidence="7">
    <location>
        <begin position="168"/>
        <end position="193"/>
    </location>
</feature>
<dbReference type="PANTHER" id="PTHR24329">
    <property type="entry name" value="HOMEOBOX PROTEIN ARISTALESS"/>
    <property type="match status" value="1"/>
</dbReference>
<accession>A0A433TIL1</accession>
<dbReference type="STRING" id="188477.A0A433TIL1"/>
<dbReference type="PANTHER" id="PTHR24329:SF543">
    <property type="entry name" value="FI01017P-RELATED"/>
    <property type="match status" value="1"/>
</dbReference>
<feature type="DNA-binding region" description="Homeobox" evidence="5">
    <location>
        <begin position="318"/>
        <end position="377"/>
    </location>
</feature>
<evidence type="ECO:0000256" key="2">
    <source>
        <dbReference type="ARBA" id="ARBA00023125"/>
    </source>
</evidence>
<evidence type="ECO:0000256" key="7">
    <source>
        <dbReference type="SAM" id="MobiDB-lite"/>
    </source>
</evidence>
<feature type="domain" description="Homeobox" evidence="8">
    <location>
        <begin position="316"/>
        <end position="376"/>
    </location>
</feature>
<dbReference type="PROSITE" id="PS50803">
    <property type="entry name" value="OAR"/>
    <property type="match status" value="1"/>
</dbReference>
<evidence type="ECO:0000259" key="9">
    <source>
        <dbReference type="PROSITE" id="PS50803"/>
    </source>
</evidence>
<feature type="region of interest" description="Disordered" evidence="7">
    <location>
        <begin position="249"/>
        <end position="282"/>
    </location>
</feature>
<feature type="region of interest" description="Disordered" evidence="7">
    <location>
        <begin position="93"/>
        <end position="113"/>
    </location>
</feature>
<feature type="region of interest" description="Disordered" evidence="7">
    <location>
        <begin position="501"/>
        <end position="522"/>
    </location>
</feature>
<dbReference type="EMBL" id="RQTK01000339">
    <property type="protein sequence ID" value="RUS81393.1"/>
    <property type="molecule type" value="Genomic_DNA"/>
</dbReference>
<dbReference type="GO" id="GO:0005634">
    <property type="term" value="C:nucleus"/>
    <property type="evidence" value="ECO:0007669"/>
    <property type="project" value="UniProtKB-SubCell"/>
</dbReference>
<name>A0A433TIL1_ELYCH</name>
<dbReference type="PRINTS" id="PR00031">
    <property type="entry name" value="HTHREPRESSR"/>
</dbReference>
<evidence type="ECO:0008006" key="12">
    <source>
        <dbReference type="Google" id="ProtNLM"/>
    </source>
</evidence>
<protein>
    <recommendedName>
        <fullName evidence="12">Homeobox domain-containing protein</fullName>
    </recommendedName>
</protein>
<evidence type="ECO:0000256" key="5">
    <source>
        <dbReference type="PROSITE-ProRule" id="PRU00108"/>
    </source>
</evidence>
<dbReference type="InterPro" id="IPR001356">
    <property type="entry name" value="HD"/>
</dbReference>
<dbReference type="Proteomes" id="UP000271974">
    <property type="component" value="Unassembled WGS sequence"/>
</dbReference>
<dbReference type="GO" id="GO:0000981">
    <property type="term" value="F:DNA-binding transcription factor activity, RNA polymerase II-specific"/>
    <property type="evidence" value="ECO:0007669"/>
    <property type="project" value="InterPro"/>
</dbReference>
<organism evidence="10 11">
    <name type="scientific">Elysia chlorotica</name>
    <name type="common">Eastern emerald elysia</name>
    <name type="synonym">Sea slug</name>
    <dbReference type="NCBI Taxonomy" id="188477"/>
    <lineage>
        <taxon>Eukaryota</taxon>
        <taxon>Metazoa</taxon>
        <taxon>Spiralia</taxon>
        <taxon>Lophotrochozoa</taxon>
        <taxon>Mollusca</taxon>
        <taxon>Gastropoda</taxon>
        <taxon>Heterobranchia</taxon>
        <taxon>Euthyneura</taxon>
        <taxon>Panpulmonata</taxon>
        <taxon>Sacoglossa</taxon>
        <taxon>Placobranchoidea</taxon>
        <taxon>Plakobranchidae</taxon>
        <taxon>Elysia</taxon>
    </lineage>
</organism>
<evidence type="ECO:0000313" key="11">
    <source>
        <dbReference type="Proteomes" id="UP000271974"/>
    </source>
</evidence>
<dbReference type="InterPro" id="IPR017970">
    <property type="entry name" value="Homeobox_CS"/>
</dbReference>
<keyword evidence="4 5" id="KW-0539">Nucleus</keyword>
<dbReference type="InterPro" id="IPR003654">
    <property type="entry name" value="OAR_dom"/>
</dbReference>
<dbReference type="InterPro" id="IPR050649">
    <property type="entry name" value="Paired_Homeobox_TFs"/>
</dbReference>
<feature type="compositionally biased region" description="Basic and acidic residues" evidence="7">
    <location>
        <begin position="294"/>
        <end position="309"/>
    </location>
</feature>
<feature type="region of interest" description="Disordered" evidence="7">
    <location>
        <begin position="168"/>
        <end position="213"/>
    </location>
</feature>
<dbReference type="Pfam" id="PF00046">
    <property type="entry name" value="Homeodomain"/>
    <property type="match status" value="1"/>
</dbReference>
<keyword evidence="11" id="KW-1185">Reference proteome</keyword>
<feature type="compositionally biased region" description="Basic and acidic residues" evidence="7">
    <location>
        <begin position="203"/>
        <end position="213"/>
    </location>
</feature>
<proteinExistence type="predicted"/>
<feature type="region of interest" description="Disordered" evidence="7">
    <location>
        <begin position="294"/>
        <end position="324"/>
    </location>
</feature>
<dbReference type="OrthoDB" id="6159439at2759"/>